<evidence type="ECO:0000313" key="5">
    <source>
        <dbReference type="EMBL" id="EFA43840.1"/>
    </source>
</evidence>
<dbReference type="InterPro" id="IPR050834">
    <property type="entry name" value="Glycosyltransf_2"/>
</dbReference>
<dbReference type="AlphaFoldDB" id="D1PXL6"/>
<dbReference type="InterPro" id="IPR001173">
    <property type="entry name" value="Glyco_trans_2-like"/>
</dbReference>
<evidence type="ECO:0000256" key="2">
    <source>
        <dbReference type="ARBA" id="ARBA00022676"/>
    </source>
</evidence>
<dbReference type="SUPFAM" id="SSF53448">
    <property type="entry name" value="Nucleotide-diphospho-sugar transferases"/>
    <property type="match status" value="1"/>
</dbReference>
<proteinExistence type="inferred from homology"/>
<comment type="similarity">
    <text evidence="1">Belongs to the glycosyltransferase 2 family.</text>
</comment>
<dbReference type="Proteomes" id="UP000003160">
    <property type="component" value="Unassembled WGS sequence"/>
</dbReference>
<dbReference type="OrthoDB" id="9815829at2"/>
<dbReference type="HOGENOM" id="CLU_025996_0_9_10"/>
<accession>D1PXL6</accession>
<dbReference type="EMBL" id="ACKS01000071">
    <property type="protein sequence ID" value="EFA43840.1"/>
    <property type="molecule type" value="Genomic_DNA"/>
</dbReference>
<dbReference type="GO" id="GO:0016757">
    <property type="term" value="F:glycosyltransferase activity"/>
    <property type="evidence" value="ECO:0007669"/>
    <property type="project" value="UniProtKB-KW"/>
</dbReference>
<dbReference type="eggNOG" id="COG1215">
    <property type="taxonomic scope" value="Bacteria"/>
</dbReference>
<evidence type="ECO:0000256" key="1">
    <source>
        <dbReference type="ARBA" id="ARBA00006739"/>
    </source>
</evidence>
<dbReference type="RefSeq" id="WP_007173804.1">
    <property type="nucleotide sequence ID" value="NZ_GG704781.1"/>
</dbReference>
<evidence type="ECO:0000259" key="4">
    <source>
        <dbReference type="Pfam" id="PF00535"/>
    </source>
</evidence>
<dbReference type="Gene3D" id="3.90.550.10">
    <property type="entry name" value="Spore Coat Polysaccharide Biosynthesis Protein SpsA, Chain A"/>
    <property type="match status" value="1"/>
</dbReference>
<reference evidence="5 6" key="1">
    <citation type="submission" date="2009-10" db="EMBL/GenBank/DDBJ databases">
        <authorList>
            <person name="Qin X."/>
            <person name="Bachman B."/>
            <person name="Battles P."/>
            <person name="Bell A."/>
            <person name="Bess C."/>
            <person name="Bickham C."/>
            <person name="Chaboub L."/>
            <person name="Chen D."/>
            <person name="Coyle M."/>
            <person name="Deiros D.R."/>
            <person name="Dinh H."/>
            <person name="Forbes L."/>
            <person name="Fowler G."/>
            <person name="Francisco L."/>
            <person name="Fu Q."/>
            <person name="Gubbala S."/>
            <person name="Hale W."/>
            <person name="Han Y."/>
            <person name="Hemphill L."/>
            <person name="Highlander S.K."/>
            <person name="Hirani K."/>
            <person name="Hogues M."/>
            <person name="Jackson L."/>
            <person name="Jakkamsetti A."/>
            <person name="Javaid M."/>
            <person name="Jiang H."/>
            <person name="Korchina V."/>
            <person name="Kovar C."/>
            <person name="Lara F."/>
            <person name="Lee S."/>
            <person name="Mata R."/>
            <person name="Mathew T."/>
            <person name="Moen C."/>
            <person name="Morales K."/>
            <person name="Munidasa M."/>
            <person name="Nazareth L."/>
            <person name="Ngo R."/>
            <person name="Nguyen L."/>
            <person name="Okwuonu G."/>
            <person name="Ongeri F."/>
            <person name="Patil S."/>
            <person name="Petrosino J."/>
            <person name="Pham C."/>
            <person name="Pham P."/>
            <person name="Pu L.-L."/>
            <person name="Puazo M."/>
            <person name="Raj R."/>
            <person name="Reid J."/>
            <person name="Rouhana J."/>
            <person name="Saada N."/>
            <person name="Shang Y."/>
            <person name="Simmons D."/>
            <person name="Thornton R."/>
            <person name="Warren J."/>
            <person name="Weissenberger G."/>
            <person name="Zhang J."/>
            <person name="Zhang L."/>
            <person name="Zhou C."/>
            <person name="Zhu D."/>
            <person name="Muzny D."/>
            <person name="Worley K."/>
            <person name="Gibbs R."/>
        </authorList>
    </citation>
    <scope>NUCLEOTIDE SEQUENCE [LARGE SCALE GENOMIC DNA]</scope>
    <source>
        <strain evidence="5 6">DSM 17361</strain>
    </source>
</reference>
<keyword evidence="6" id="KW-1185">Reference proteome</keyword>
<keyword evidence="3 5" id="KW-0808">Transferase</keyword>
<dbReference type="EC" id="2.4.-.-" evidence="5"/>
<protein>
    <submittedName>
        <fullName evidence="5">Glycosyltransferase, group 2 family protein</fullName>
        <ecNumber evidence="5">2.4.-.-</ecNumber>
    </submittedName>
</protein>
<evidence type="ECO:0000313" key="6">
    <source>
        <dbReference type="Proteomes" id="UP000003160"/>
    </source>
</evidence>
<feature type="domain" description="Glycosyltransferase 2-like" evidence="4">
    <location>
        <begin position="13"/>
        <end position="173"/>
    </location>
</feature>
<dbReference type="Pfam" id="PF00535">
    <property type="entry name" value="Glycos_transf_2"/>
    <property type="match status" value="1"/>
</dbReference>
<keyword evidence="2 5" id="KW-0328">Glycosyltransferase</keyword>
<dbReference type="PANTHER" id="PTHR43685:SF5">
    <property type="entry name" value="GLYCOSYLTRANSFERASE EPSE-RELATED"/>
    <property type="match status" value="1"/>
</dbReference>
<comment type="caution">
    <text evidence="5">The sequence shown here is derived from an EMBL/GenBank/DDBJ whole genome shotgun (WGS) entry which is preliminary data.</text>
</comment>
<dbReference type="InterPro" id="IPR029044">
    <property type="entry name" value="Nucleotide-diphossugar_trans"/>
</dbReference>
<sequence>MENNDKLHHPLVSIVMATFNESVNFITEAIESILHQTYNNWELLICDDSTNAKTIDAINQLANTDSRIKIIRKSERMGFVNALNEGLSNAKGELIARMDGDDIAIDTRLEKQVAFAATHPNISLFGGNIYIINEQGEVLTERHYETSPHKIQRMFMYRNPFAHPTIMFRRNIIDRGFLYDTQFKKAEDVEFYLRLYKNGYQFRNLNDFLLKYRVVGDMQKKRQLDNWYFNHKARSKNFIRSKPLFSICSWFISLVYKYTPKKVISYLYKRENQAKRLK</sequence>
<organism evidence="5 6">
    <name type="scientific">Hallella bergensis DSM 17361</name>
    <dbReference type="NCBI Taxonomy" id="585502"/>
    <lineage>
        <taxon>Bacteria</taxon>
        <taxon>Pseudomonadati</taxon>
        <taxon>Bacteroidota</taxon>
        <taxon>Bacteroidia</taxon>
        <taxon>Bacteroidales</taxon>
        <taxon>Prevotellaceae</taxon>
        <taxon>Hallella</taxon>
    </lineage>
</organism>
<gene>
    <name evidence="5" type="ORF">HMPREF0645_1701</name>
</gene>
<evidence type="ECO:0000256" key="3">
    <source>
        <dbReference type="ARBA" id="ARBA00022679"/>
    </source>
</evidence>
<name>D1PXL6_9BACT</name>
<dbReference type="PANTHER" id="PTHR43685">
    <property type="entry name" value="GLYCOSYLTRANSFERASE"/>
    <property type="match status" value="1"/>
</dbReference>